<accession>A0ABW5S016</accession>
<dbReference type="GO" id="GO:0005524">
    <property type="term" value="F:ATP binding"/>
    <property type="evidence" value="ECO:0007669"/>
    <property type="project" value="UniProtKB-KW"/>
</dbReference>
<dbReference type="SUPFAM" id="SSF55874">
    <property type="entry name" value="ATPase domain of HSP90 chaperone/DNA topoisomerase II/histidine kinase"/>
    <property type="match status" value="1"/>
</dbReference>
<dbReference type="Proteomes" id="UP001597399">
    <property type="component" value="Unassembled WGS sequence"/>
</dbReference>
<dbReference type="RefSeq" id="WP_253059699.1">
    <property type="nucleotide sequence ID" value="NZ_JAMXWM010000004.1"/>
</dbReference>
<dbReference type="Pfam" id="PF13589">
    <property type="entry name" value="HATPase_c_3"/>
    <property type="match status" value="1"/>
</dbReference>
<dbReference type="EMBL" id="JBHUMQ010000003">
    <property type="protein sequence ID" value="MFD2692507.1"/>
    <property type="molecule type" value="Genomic_DNA"/>
</dbReference>
<organism evidence="2 3">
    <name type="scientific">Sporolactobacillus shoreicorticis</name>
    <dbReference type="NCBI Taxonomy" id="1923877"/>
    <lineage>
        <taxon>Bacteria</taxon>
        <taxon>Bacillati</taxon>
        <taxon>Bacillota</taxon>
        <taxon>Bacilli</taxon>
        <taxon>Bacillales</taxon>
        <taxon>Sporolactobacillaceae</taxon>
        <taxon>Sporolactobacillus</taxon>
    </lineage>
</organism>
<feature type="compositionally biased region" description="Acidic residues" evidence="1">
    <location>
        <begin position="450"/>
        <end position="463"/>
    </location>
</feature>
<keyword evidence="2" id="KW-0067">ATP-binding</keyword>
<protein>
    <submittedName>
        <fullName evidence="2">ATP-binding protein</fullName>
    </submittedName>
</protein>
<feature type="compositionally biased region" description="Basic and acidic residues" evidence="1">
    <location>
        <begin position="433"/>
        <end position="449"/>
    </location>
</feature>
<feature type="compositionally biased region" description="Basic and acidic residues" evidence="1">
    <location>
        <begin position="464"/>
        <end position="476"/>
    </location>
</feature>
<feature type="compositionally biased region" description="Polar residues" evidence="1">
    <location>
        <begin position="421"/>
        <end position="432"/>
    </location>
</feature>
<evidence type="ECO:0000256" key="1">
    <source>
        <dbReference type="SAM" id="MobiDB-lite"/>
    </source>
</evidence>
<evidence type="ECO:0000313" key="3">
    <source>
        <dbReference type="Proteomes" id="UP001597399"/>
    </source>
</evidence>
<reference evidence="3" key="1">
    <citation type="journal article" date="2019" name="Int. J. Syst. Evol. Microbiol.">
        <title>The Global Catalogue of Microorganisms (GCM) 10K type strain sequencing project: providing services to taxonomists for standard genome sequencing and annotation.</title>
        <authorList>
            <consortium name="The Broad Institute Genomics Platform"/>
            <consortium name="The Broad Institute Genome Sequencing Center for Infectious Disease"/>
            <person name="Wu L."/>
            <person name="Ma J."/>
        </authorList>
    </citation>
    <scope>NUCLEOTIDE SEQUENCE [LARGE SCALE GENOMIC DNA]</scope>
    <source>
        <strain evidence="3">TISTR 2466</strain>
    </source>
</reference>
<comment type="caution">
    <text evidence="2">The sequence shown here is derived from an EMBL/GenBank/DDBJ whole genome shotgun (WGS) entry which is preliminary data.</text>
</comment>
<feature type="region of interest" description="Disordered" evidence="1">
    <location>
        <begin position="407"/>
        <end position="476"/>
    </location>
</feature>
<keyword evidence="2" id="KW-0547">Nucleotide-binding</keyword>
<evidence type="ECO:0000313" key="2">
    <source>
        <dbReference type="EMBL" id="MFD2692507.1"/>
    </source>
</evidence>
<dbReference type="Gene3D" id="3.30.565.10">
    <property type="entry name" value="Histidine kinase-like ATPase, C-terminal domain"/>
    <property type="match status" value="1"/>
</dbReference>
<proteinExistence type="predicted"/>
<gene>
    <name evidence="2" type="ORF">ACFSUE_02455</name>
</gene>
<keyword evidence="3" id="KW-1185">Reference proteome</keyword>
<name>A0ABW5S016_9BACL</name>
<feature type="compositionally biased region" description="Low complexity" evidence="1">
    <location>
        <begin position="409"/>
        <end position="420"/>
    </location>
</feature>
<dbReference type="InterPro" id="IPR036890">
    <property type="entry name" value="HATPase_C_sf"/>
</dbReference>
<sequence length="639" mass="74799">MVEISETSAIFQFSPRIILESLGSKIIESDSIAIAEQIKNAVDAGSKDKVIVDFSRINEDLITITDSGQGMSVDEIKENWFFVSTDNKLSNNRMLGEKGIGRFSLFRLADKIEIETIKAGYINSFTLDKDELRQKEYISDFHASILSRENVESNNIGTTIYLRNLKSNINLFEIQRELQNLNEPEIDDMFTIIYPTNYDQTIYYPIESFVKNAAFHAIIELNDEEIQSYEFSCKIQDKSFYENNSTTTIQRSIENKNLKLNTGKTKIIIHNFYDYKKIKPLLTYSRSELQEHFLSAYQGINVYRNYFKIYGHGEVDWLKLAERRVKKVSDHIDNKLTFGYIILDPDRSIELEEKTNREGFLRNNELINFKEIILLILDQFDNDINNVKYIIRTTNLLNTTSVKVDSKQDLNNNDCTDNNNKSYVNSSNPKNNTGDKTEEQTKEKVKEQSEEQTTDNDRQDEDESPKTESSDKKQYHFEPRIGTIDKNIFDSIRSEKVKELVNEITSIYAYKYKLATAFLLRSFFEVAMNEYIINNFDSVKKYNNNMVILNDLIKQKFYNKSNQEVIKDLSIKQKIDLFIKKFRNNNVDPRSINHLNKLVKFIDDINLAIHWKNKVISLDELQTHWLNTKFFIEFLCKNV</sequence>